<dbReference type="Pfam" id="PF04072">
    <property type="entry name" value="LCM"/>
    <property type="match status" value="1"/>
</dbReference>
<evidence type="ECO:0000313" key="4">
    <source>
        <dbReference type="Proteomes" id="UP001165190"/>
    </source>
</evidence>
<dbReference type="Gene3D" id="3.40.50.150">
    <property type="entry name" value="Vaccinia Virus protein VP39"/>
    <property type="match status" value="1"/>
</dbReference>
<dbReference type="GO" id="GO:0008168">
    <property type="term" value="F:methyltransferase activity"/>
    <property type="evidence" value="ECO:0007669"/>
    <property type="project" value="UniProtKB-KW"/>
</dbReference>
<dbReference type="Proteomes" id="UP001165190">
    <property type="component" value="Unassembled WGS sequence"/>
</dbReference>
<dbReference type="InterPro" id="IPR029063">
    <property type="entry name" value="SAM-dependent_MTases_sf"/>
</dbReference>
<dbReference type="OrthoDB" id="203237at2759"/>
<name>A0A9W7IPQ8_HIBTR</name>
<dbReference type="PANTHER" id="PTHR43619">
    <property type="entry name" value="S-ADENOSYL-L-METHIONINE-DEPENDENT METHYLTRANSFERASE YKTD-RELATED"/>
    <property type="match status" value="1"/>
</dbReference>
<gene>
    <name evidence="3" type="ORF">HRI_003553500</name>
</gene>
<evidence type="ECO:0000256" key="1">
    <source>
        <dbReference type="ARBA" id="ARBA00022603"/>
    </source>
</evidence>
<organism evidence="3 4">
    <name type="scientific">Hibiscus trionum</name>
    <name type="common">Flower of an hour</name>
    <dbReference type="NCBI Taxonomy" id="183268"/>
    <lineage>
        <taxon>Eukaryota</taxon>
        <taxon>Viridiplantae</taxon>
        <taxon>Streptophyta</taxon>
        <taxon>Embryophyta</taxon>
        <taxon>Tracheophyta</taxon>
        <taxon>Spermatophyta</taxon>
        <taxon>Magnoliopsida</taxon>
        <taxon>eudicotyledons</taxon>
        <taxon>Gunneridae</taxon>
        <taxon>Pentapetalae</taxon>
        <taxon>rosids</taxon>
        <taxon>malvids</taxon>
        <taxon>Malvales</taxon>
        <taxon>Malvaceae</taxon>
        <taxon>Malvoideae</taxon>
        <taxon>Hibiscus</taxon>
    </lineage>
</organism>
<sequence>MELLRFATATATASPPSTSIAALFLSNTQRKKKQRNACSIRAQLSDENDPLLQSAINSASLRFQETRRPDPLFVDPYAGCFVLPHTRMDLENKSKHYCIATKFVDDKLLRTVNHMDGLKQVVLLSDGMDTRPYRLNWPSSTIIFDISPKRVFQKAAEKLNGIGAKIPRRCLLLHVPLELPNIQETLVTKGFNGNRPSIWAIQGLPVMTLASFEEILLTVSGMAMKGCLFLGELPAWLAETEFGNKSSTQEWMNNLFMSNGFKVEMISYDEVAKRLGKVVKPGDSENILFVAEQLRCSDDQMEAWRRELQRVEEDGDEEGFEEL</sequence>
<keyword evidence="4" id="KW-1185">Reference proteome</keyword>
<reference evidence="3" key="1">
    <citation type="submission" date="2023-05" db="EMBL/GenBank/DDBJ databases">
        <title>Genome and transcriptome analyses reveal genes involved in the formation of fine ridges on petal epidermal cells in Hibiscus trionum.</title>
        <authorList>
            <person name="Koshimizu S."/>
            <person name="Masuda S."/>
            <person name="Ishii T."/>
            <person name="Shirasu K."/>
            <person name="Hoshino A."/>
            <person name="Arita M."/>
        </authorList>
    </citation>
    <scope>NUCLEOTIDE SEQUENCE</scope>
    <source>
        <strain evidence="3">Hamamatsu line</strain>
    </source>
</reference>
<dbReference type="EMBL" id="BSYR01000033">
    <property type="protein sequence ID" value="GMI98842.1"/>
    <property type="molecule type" value="Genomic_DNA"/>
</dbReference>
<dbReference type="SUPFAM" id="SSF53335">
    <property type="entry name" value="S-adenosyl-L-methionine-dependent methyltransferases"/>
    <property type="match status" value="1"/>
</dbReference>
<keyword evidence="1" id="KW-0489">Methyltransferase</keyword>
<dbReference type="GO" id="GO:0032259">
    <property type="term" value="P:methylation"/>
    <property type="evidence" value="ECO:0007669"/>
    <property type="project" value="UniProtKB-KW"/>
</dbReference>
<protein>
    <recommendedName>
        <fullName evidence="5">S-adenosyl-L-methionine-dependent methyltransferase</fullName>
    </recommendedName>
</protein>
<keyword evidence="2" id="KW-0808">Transferase</keyword>
<evidence type="ECO:0000313" key="3">
    <source>
        <dbReference type="EMBL" id="GMI98842.1"/>
    </source>
</evidence>
<proteinExistence type="predicted"/>
<dbReference type="PANTHER" id="PTHR43619:SF2">
    <property type="entry name" value="S-ADENOSYL-L-METHIONINE-DEPENDENT METHYLTRANSFERASES SUPERFAMILY PROTEIN"/>
    <property type="match status" value="1"/>
</dbReference>
<accession>A0A9W7IPQ8</accession>
<evidence type="ECO:0008006" key="5">
    <source>
        <dbReference type="Google" id="ProtNLM"/>
    </source>
</evidence>
<comment type="caution">
    <text evidence="3">The sequence shown here is derived from an EMBL/GenBank/DDBJ whole genome shotgun (WGS) entry which is preliminary data.</text>
</comment>
<dbReference type="AlphaFoldDB" id="A0A9W7IPQ8"/>
<evidence type="ECO:0000256" key="2">
    <source>
        <dbReference type="ARBA" id="ARBA00022679"/>
    </source>
</evidence>
<dbReference type="InterPro" id="IPR007213">
    <property type="entry name" value="Ppm1/Ppm2/Tcmp"/>
</dbReference>